<organism evidence="2 3">
    <name type="scientific">Rubroshorea leprosula</name>
    <dbReference type="NCBI Taxonomy" id="152421"/>
    <lineage>
        <taxon>Eukaryota</taxon>
        <taxon>Viridiplantae</taxon>
        <taxon>Streptophyta</taxon>
        <taxon>Embryophyta</taxon>
        <taxon>Tracheophyta</taxon>
        <taxon>Spermatophyta</taxon>
        <taxon>Magnoliopsida</taxon>
        <taxon>eudicotyledons</taxon>
        <taxon>Gunneridae</taxon>
        <taxon>Pentapetalae</taxon>
        <taxon>rosids</taxon>
        <taxon>malvids</taxon>
        <taxon>Malvales</taxon>
        <taxon>Dipterocarpaceae</taxon>
        <taxon>Rubroshorea</taxon>
    </lineage>
</organism>
<protein>
    <submittedName>
        <fullName evidence="2">Uncharacterized protein</fullName>
    </submittedName>
</protein>
<dbReference type="EMBL" id="BPVZ01000019">
    <property type="protein sequence ID" value="GKV02494.1"/>
    <property type="molecule type" value="Genomic_DNA"/>
</dbReference>
<dbReference type="AlphaFoldDB" id="A0AAV5IRM1"/>
<keyword evidence="3" id="KW-1185">Reference proteome</keyword>
<proteinExistence type="predicted"/>
<reference evidence="2 3" key="1">
    <citation type="journal article" date="2021" name="Commun. Biol.">
        <title>The genome of Shorea leprosula (Dipterocarpaceae) highlights the ecological relevance of drought in aseasonal tropical rainforests.</title>
        <authorList>
            <person name="Ng K.K.S."/>
            <person name="Kobayashi M.J."/>
            <person name="Fawcett J.A."/>
            <person name="Hatakeyama M."/>
            <person name="Paape T."/>
            <person name="Ng C.H."/>
            <person name="Ang C.C."/>
            <person name="Tnah L.H."/>
            <person name="Lee C.T."/>
            <person name="Nishiyama T."/>
            <person name="Sese J."/>
            <person name="O'Brien M.J."/>
            <person name="Copetti D."/>
            <person name="Mohd Noor M.I."/>
            <person name="Ong R.C."/>
            <person name="Putra M."/>
            <person name="Sireger I.Z."/>
            <person name="Indrioko S."/>
            <person name="Kosugi Y."/>
            <person name="Izuno A."/>
            <person name="Isagi Y."/>
            <person name="Lee S.L."/>
            <person name="Shimizu K.K."/>
        </authorList>
    </citation>
    <scope>NUCLEOTIDE SEQUENCE [LARGE SCALE GENOMIC DNA]</scope>
    <source>
        <strain evidence="2">214</strain>
    </source>
</reference>
<sequence length="96" mass="11084">MQAADQELIWELNKFGILKFCHYSHVVATTITIRQIKPCSHRFNYRLAAGDHEFEIKDGERNRNGEGKSNMRRIEGERVKGENLVEMKGIGSHGRQ</sequence>
<comment type="caution">
    <text evidence="2">The sequence shown here is derived from an EMBL/GenBank/DDBJ whole genome shotgun (WGS) entry which is preliminary data.</text>
</comment>
<name>A0AAV5IRM1_9ROSI</name>
<feature type="region of interest" description="Disordered" evidence="1">
    <location>
        <begin position="58"/>
        <end position="78"/>
    </location>
</feature>
<evidence type="ECO:0000313" key="2">
    <source>
        <dbReference type="EMBL" id="GKV02494.1"/>
    </source>
</evidence>
<accession>A0AAV5IRM1</accession>
<evidence type="ECO:0000313" key="3">
    <source>
        <dbReference type="Proteomes" id="UP001054252"/>
    </source>
</evidence>
<evidence type="ECO:0000256" key="1">
    <source>
        <dbReference type="SAM" id="MobiDB-lite"/>
    </source>
</evidence>
<dbReference type="Proteomes" id="UP001054252">
    <property type="component" value="Unassembled WGS sequence"/>
</dbReference>
<gene>
    <name evidence="2" type="ORF">SLEP1_g14927</name>
</gene>